<protein>
    <recommendedName>
        <fullName evidence="6">Mediator of RNA polymerase II transcription subunit 6</fullName>
    </recommendedName>
    <alternativeName>
        <fullName evidence="6">Mediator complex subunit 6</fullName>
    </alternativeName>
</protein>
<comment type="function">
    <text evidence="6">Component of the Mediator complex, a coactivator involved in the regulated transcription of nearly all RNA polymerase II-dependent genes. Mediator functions as a bridge to convey information from gene-specific regulatory proteins to the basal RNA polymerase II transcription machinery. Mediator is recruited to promoters by direct interactions with regulatory proteins and serves as a scaffold for the assembly of a functional preinitiation complex with RNA polymerase II and the general transcription factors.</text>
</comment>
<dbReference type="GO" id="GO:0006357">
    <property type="term" value="P:regulation of transcription by RNA polymerase II"/>
    <property type="evidence" value="ECO:0007669"/>
    <property type="project" value="InterPro"/>
</dbReference>
<dbReference type="PANTHER" id="PTHR13104">
    <property type="entry name" value="MED-6-RELATED"/>
    <property type="match status" value="1"/>
</dbReference>
<comment type="caution">
    <text evidence="7">The sequence shown here is derived from an EMBL/GenBank/DDBJ whole genome shotgun (WGS) entry which is preliminary data.</text>
</comment>
<keyword evidence="8" id="KW-1185">Reference proteome</keyword>
<evidence type="ECO:0000313" key="7">
    <source>
        <dbReference type="EMBL" id="GJQ11393.1"/>
    </source>
</evidence>
<proteinExistence type="inferred from homology"/>
<dbReference type="Proteomes" id="UP001061958">
    <property type="component" value="Unassembled WGS sequence"/>
</dbReference>
<dbReference type="AlphaFoldDB" id="A0A9C7UPZ7"/>
<dbReference type="GO" id="GO:0016592">
    <property type="term" value="C:mediator complex"/>
    <property type="evidence" value="ECO:0007669"/>
    <property type="project" value="InterPro"/>
</dbReference>
<sequence length="191" mass="21891">MAQDSTTHAVDDLAHLSWRDNWFLANFPLTSDTVLDYFSGSPFYDPSCNNEQIRMQGLDPSVLYNMVGTEYVVTNQQEPVFFIVEKVHRYNKEETKTLQIFYILEGTVYQSPSLRSLLLSRLSESFFHISGSFESLQQSSLFSKVSSDLLVNSDGIEEQSRVENSEKVTKYFQEEPKGVEASIIDRILFSL</sequence>
<keyword evidence="5 6" id="KW-0539">Nucleus</keyword>
<dbReference type="InterPro" id="IPR007018">
    <property type="entry name" value="Mediator_Med6"/>
</dbReference>
<evidence type="ECO:0000256" key="5">
    <source>
        <dbReference type="ARBA" id="ARBA00023242"/>
    </source>
</evidence>
<dbReference type="OrthoDB" id="344220at2759"/>
<evidence type="ECO:0000256" key="2">
    <source>
        <dbReference type="ARBA" id="ARBA00007526"/>
    </source>
</evidence>
<evidence type="ECO:0000256" key="4">
    <source>
        <dbReference type="ARBA" id="ARBA00023163"/>
    </source>
</evidence>
<comment type="similarity">
    <text evidence="2 6">Belongs to the Mediator complex subunit 6 family.</text>
</comment>
<dbReference type="InterPro" id="IPR038566">
    <property type="entry name" value="Mediator_Med6_sf"/>
</dbReference>
<reference evidence="7" key="2">
    <citation type="submission" date="2022-01" db="EMBL/GenBank/DDBJ databases">
        <authorList>
            <person name="Hirooka S."/>
            <person name="Miyagishima S.Y."/>
        </authorList>
    </citation>
    <scope>NUCLEOTIDE SEQUENCE</scope>
    <source>
        <strain evidence="7">NBRC 102759</strain>
    </source>
</reference>
<accession>A0A9C7UPZ7</accession>
<reference evidence="7" key="1">
    <citation type="journal article" date="2022" name="Proc. Natl. Acad. Sci. U.S.A.">
        <title>Life cycle and functional genomics of the unicellular red alga Galdieria for elucidating algal and plant evolution and industrial use.</title>
        <authorList>
            <person name="Hirooka S."/>
            <person name="Itabashi T."/>
            <person name="Ichinose T.M."/>
            <person name="Onuma R."/>
            <person name="Fujiwara T."/>
            <person name="Yamashita S."/>
            <person name="Jong L.W."/>
            <person name="Tomita R."/>
            <person name="Iwane A.H."/>
            <person name="Miyagishima S.Y."/>
        </authorList>
    </citation>
    <scope>NUCLEOTIDE SEQUENCE</scope>
    <source>
        <strain evidence="7">NBRC 102759</strain>
    </source>
</reference>
<comment type="subcellular location">
    <subcellularLocation>
        <location evidence="1 6">Nucleus</location>
    </subcellularLocation>
</comment>
<keyword evidence="6" id="KW-0010">Activator</keyword>
<evidence type="ECO:0000256" key="1">
    <source>
        <dbReference type="ARBA" id="ARBA00004123"/>
    </source>
</evidence>
<name>A0A9C7UPZ7_9RHOD</name>
<dbReference type="EMBL" id="BQMJ01000023">
    <property type="protein sequence ID" value="GJQ11393.1"/>
    <property type="molecule type" value="Genomic_DNA"/>
</dbReference>
<organism evidence="7 8">
    <name type="scientific">Galdieria partita</name>
    <dbReference type="NCBI Taxonomy" id="83374"/>
    <lineage>
        <taxon>Eukaryota</taxon>
        <taxon>Rhodophyta</taxon>
        <taxon>Bangiophyceae</taxon>
        <taxon>Galdieriales</taxon>
        <taxon>Galdieriaceae</taxon>
        <taxon>Galdieria</taxon>
    </lineage>
</organism>
<keyword evidence="4 6" id="KW-0804">Transcription</keyword>
<keyword evidence="3 6" id="KW-0805">Transcription regulation</keyword>
<dbReference type="Gene3D" id="3.10.450.580">
    <property type="entry name" value="Mediator complex, subunit Med6"/>
    <property type="match status" value="1"/>
</dbReference>
<evidence type="ECO:0000256" key="6">
    <source>
        <dbReference type="RuleBase" id="RU364143"/>
    </source>
</evidence>
<evidence type="ECO:0000313" key="8">
    <source>
        <dbReference type="Proteomes" id="UP001061958"/>
    </source>
</evidence>
<gene>
    <name evidence="6" type="primary">MED6</name>
    <name evidence="7" type="ORF">GpartN1_g3184.t1</name>
</gene>
<comment type="subunit">
    <text evidence="6">Component of the Mediator complex.</text>
</comment>
<dbReference type="GO" id="GO:0003712">
    <property type="term" value="F:transcription coregulator activity"/>
    <property type="evidence" value="ECO:0007669"/>
    <property type="project" value="InterPro"/>
</dbReference>
<evidence type="ECO:0000256" key="3">
    <source>
        <dbReference type="ARBA" id="ARBA00023015"/>
    </source>
</evidence>
<dbReference type="Pfam" id="PF04934">
    <property type="entry name" value="Med6"/>
    <property type="match status" value="1"/>
</dbReference>